<feature type="compositionally biased region" description="Low complexity" evidence="1">
    <location>
        <begin position="143"/>
        <end position="153"/>
    </location>
</feature>
<feature type="transmembrane region" description="Helical" evidence="2">
    <location>
        <begin position="724"/>
        <end position="746"/>
    </location>
</feature>
<comment type="caution">
    <text evidence="3">The sequence shown here is derived from an EMBL/GenBank/DDBJ whole genome shotgun (WGS) entry which is preliminary data.</text>
</comment>
<accession>A0AAE8N1R4</accession>
<feature type="compositionally biased region" description="Pro residues" evidence="1">
    <location>
        <begin position="154"/>
        <end position="165"/>
    </location>
</feature>
<feature type="transmembrane region" description="Helical" evidence="2">
    <location>
        <begin position="240"/>
        <end position="258"/>
    </location>
</feature>
<dbReference type="AlphaFoldDB" id="A0AAE8N1R4"/>
<evidence type="ECO:0000313" key="4">
    <source>
        <dbReference type="Proteomes" id="UP001187682"/>
    </source>
</evidence>
<keyword evidence="2" id="KW-1133">Transmembrane helix</keyword>
<dbReference type="PANTHER" id="PTHR35041">
    <property type="entry name" value="MEDIATOR OF RNA POLYMERASE II TRANSCRIPTION SUBUNIT 1"/>
    <property type="match status" value="1"/>
</dbReference>
<dbReference type="Proteomes" id="UP001187682">
    <property type="component" value="Unassembled WGS sequence"/>
</dbReference>
<proteinExistence type="predicted"/>
<name>A0AAE8N1R4_9PEZI</name>
<reference evidence="3" key="1">
    <citation type="submission" date="2018-03" db="EMBL/GenBank/DDBJ databases">
        <authorList>
            <person name="Guldener U."/>
        </authorList>
    </citation>
    <scope>NUCLEOTIDE SEQUENCE</scope>
</reference>
<evidence type="ECO:0000256" key="2">
    <source>
        <dbReference type="SAM" id="Phobius"/>
    </source>
</evidence>
<feature type="compositionally biased region" description="Low complexity" evidence="1">
    <location>
        <begin position="61"/>
        <end position="81"/>
    </location>
</feature>
<keyword evidence="4" id="KW-1185">Reference proteome</keyword>
<keyword evidence="2" id="KW-0472">Membrane</keyword>
<dbReference type="PANTHER" id="PTHR35041:SF3">
    <property type="entry name" value="FORMYLMETHIONINE DEFORMYLASE-LIKE PROTEIN"/>
    <property type="match status" value="1"/>
</dbReference>
<organism evidence="3 4">
    <name type="scientific">Cephalotrichum gorgonifer</name>
    <dbReference type="NCBI Taxonomy" id="2041049"/>
    <lineage>
        <taxon>Eukaryota</taxon>
        <taxon>Fungi</taxon>
        <taxon>Dikarya</taxon>
        <taxon>Ascomycota</taxon>
        <taxon>Pezizomycotina</taxon>
        <taxon>Sordariomycetes</taxon>
        <taxon>Hypocreomycetidae</taxon>
        <taxon>Microascales</taxon>
        <taxon>Microascaceae</taxon>
        <taxon>Cephalotrichum</taxon>
    </lineage>
</organism>
<feature type="compositionally biased region" description="Pro residues" evidence="1">
    <location>
        <begin position="173"/>
        <end position="186"/>
    </location>
</feature>
<gene>
    <name evidence="3" type="ORF">DNG_07430</name>
</gene>
<feature type="region of interest" description="Disordered" evidence="1">
    <location>
        <begin position="1"/>
        <end position="186"/>
    </location>
</feature>
<feature type="transmembrane region" description="Helical" evidence="2">
    <location>
        <begin position="201"/>
        <end position="220"/>
    </location>
</feature>
<keyword evidence="2" id="KW-0812">Transmembrane</keyword>
<evidence type="ECO:0000313" key="3">
    <source>
        <dbReference type="EMBL" id="SPO04745.1"/>
    </source>
</evidence>
<feature type="transmembrane region" description="Helical" evidence="2">
    <location>
        <begin position="300"/>
        <end position="319"/>
    </location>
</feature>
<dbReference type="EMBL" id="ONZQ02000011">
    <property type="protein sequence ID" value="SPO04745.1"/>
    <property type="molecule type" value="Genomic_DNA"/>
</dbReference>
<evidence type="ECO:0000256" key="1">
    <source>
        <dbReference type="SAM" id="MobiDB-lite"/>
    </source>
</evidence>
<sequence length="829" mass="90402">MPDDLLDMEIIPPRNSPPGGSPRHAHQNPNPNTASPRPASVWNPWQPVPVQPPIARKPVGSSPTSPRSPRSPSSSQARSPPTGHDPWGEFVSSSFGISRPGPYHAKSIESPAAQRPTTAHGRSLSDPDPSYASPPLMDSTTELLPSPASGSLASPPPPGYYPPGYQPVGSRTPPAPTSSPPPPDSPPRNPSFIFRYWLPHYSMYFFLIVGVLFAVGHHLFYTNLHGKDATNQIRLLRYGAALSFLCKASLAAAAVTAFRQRVWMTVRRKVLTLAAVDSLFAATEDIFALMNLELFRQAKLAILLAVYVWCTPLVVIFASDTLAVEPTTLVQRYDCPSIRSLNFEHEGTNDWRNGRLIEGLYELSLSLWNNTSKDVDDPDFFDYYAGPSLPGELVATLASYLKMPIARENASAEICSPGWNCTFTVDFVAPGYKCTELASGVGSRVRNLGDAEPPFDTDILAPTGNVTYIANAFEGEYAAPQVPSLDGGIPRMSPPYPPHLGALRTEPIIWVGYAAVDDPSKPQPGGPDEPGWDEAFTPKIFGCEHYETRYEVDFTYNSSQQHTHVRKREYLRPVIDTTFVRGRLSNDGTLDNTTAVPESNYVLPTGDLARYRTVAAYHSLGMHLRNFLEGTISEPKKIVHGRITQTRLVDPHSYLGVRDLHKALPTLYEDMLLSMLSNPQFLAVVWAADPGQVTGRAKGGAETEFACTRHRTSNTYRYHAADLWAVYSVAIVLCLMAVGYGAYAVAEEGVTRTTRFSSIAAATRGPALEKIPWEEAGEGAPGGLQPVDRDAAWKVKVGYGVVVSKGSNGFGVEGDVVQGNGGGRRRWGF</sequence>
<protein>
    <submittedName>
        <fullName evidence="3">Uncharacterized protein</fullName>
    </submittedName>
</protein>